<dbReference type="Gene3D" id="3.40.50.720">
    <property type="entry name" value="NAD(P)-binding Rossmann-like Domain"/>
    <property type="match status" value="1"/>
</dbReference>
<dbReference type="PANTHER" id="PTHR45033">
    <property type="match status" value="1"/>
</dbReference>
<proteinExistence type="predicted"/>
<dbReference type="InterPro" id="IPR036291">
    <property type="entry name" value="NAD(P)-bd_dom_sf"/>
</dbReference>
<evidence type="ECO:0000313" key="2">
    <source>
        <dbReference type="Proteomes" id="UP000298545"/>
    </source>
</evidence>
<gene>
    <name evidence="1" type="ORF">CFBP5473_24540</name>
</gene>
<dbReference type="SUPFAM" id="SSF51735">
    <property type="entry name" value="NAD(P)-binding Rossmann-fold domains"/>
    <property type="match status" value="1"/>
</dbReference>
<dbReference type="Gene3D" id="3.90.180.10">
    <property type="entry name" value="Medium-chain alcohol dehydrogenases, catalytic domain"/>
    <property type="match status" value="1"/>
</dbReference>
<dbReference type="KEGG" id="alf:CFBP5473_24540"/>
<reference evidence="1 2" key="1">
    <citation type="submission" date="2019-04" db="EMBL/GenBank/DDBJ databases">
        <title>Complete genome sequence of Agrobacterium larrymoorei CFBP5473.</title>
        <authorList>
            <person name="Haryono M."/>
            <person name="Chou L."/>
            <person name="Lin Y.-C."/>
            <person name="Lai E.-M."/>
            <person name="Kuo C.-H."/>
        </authorList>
    </citation>
    <scope>NUCLEOTIDE SEQUENCE [LARGE SCALE GENOMIC DNA]</scope>
    <source>
        <strain evidence="1 2">CFBP5473</strain>
        <plasmid evidence="2">pticfbp5473</plasmid>
    </source>
</reference>
<sequence length="136" mass="14236">MGSGPRARGGRCHQLQDHSNWGEVVFEGFGGFHRVVNAAGGAELDQAISALAPGAQVALMGLYSQAAAPPNLIALMIKNGSIRGTSVGSAAVHGDMVNFVDKHRINPPIAEVFTNLASQGSLRVSGVRSRLRKGRH</sequence>
<dbReference type="PANTHER" id="PTHR45033:SF2">
    <property type="entry name" value="ZINC-TYPE ALCOHOL DEHYDROGENASE-LIKE PROTEIN C1773.06C"/>
    <property type="match status" value="1"/>
</dbReference>
<keyword evidence="1" id="KW-0614">Plasmid</keyword>
<dbReference type="OrthoDB" id="9792321at2"/>
<organism evidence="1 2">
    <name type="scientific">Agrobacterium larrymoorei</name>
    <dbReference type="NCBI Taxonomy" id="160699"/>
    <lineage>
        <taxon>Bacteria</taxon>
        <taxon>Pseudomonadati</taxon>
        <taxon>Pseudomonadota</taxon>
        <taxon>Alphaproteobacteria</taxon>
        <taxon>Hyphomicrobiales</taxon>
        <taxon>Rhizobiaceae</taxon>
        <taxon>Rhizobium/Agrobacterium group</taxon>
        <taxon>Agrobacterium</taxon>
    </lineage>
</organism>
<dbReference type="Proteomes" id="UP000298545">
    <property type="component" value="Plasmid pTiCFBP5473"/>
</dbReference>
<evidence type="ECO:0008006" key="3">
    <source>
        <dbReference type="Google" id="ProtNLM"/>
    </source>
</evidence>
<dbReference type="InterPro" id="IPR052711">
    <property type="entry name" value="Zinc_ADH-like"/>
</dbReference>
<dbReference type="AlphaFoldDB" id="A0A4D7E6V6"/>
<evidence type="ECO:0000313" key="1">
    <source>
        <dbReference type="EMBL" id="QCJ01221.1"/>
    </source>
</evidence>
<protein>
    <recommendedName>
        <fullName evidence="3">Alcohol dehydrogenase-like C-terminal domain-containing protein</fullName>
    </recommendedName>
</protein>
<accession>A0A4D7E6V6</accession>
<name>A0A4D7E6V6_9HYPH</name>
<dbReference type="EMBL" id="CP039694">
    <property type="protein sequence ID" value="QCJ01221.1"/>
    <property type="molecule type" value="Genomic_DNA"/>
</dbReference>
<geneLocation type="plasmid" evidence="2">
    <name>pticfbp5473</name>
</geneLocation>